<dbReference type="AlphaFoldDB" id="A0A1Y2FBX0"/>
<comment type="caution">
    <text evidence="1">The sequence shown here is derived from an EMBL/GenBank/DDBJ whole genome shotgun (WGS) entry which is preliminary data.</text>
</comment>
<sequence length="213" mass="24066">MRQHKKYSNEGTHSTTSVCDMRRFPATMSYVLHEKIKTFSSVMTRFSEAAETEKEKQSWPLYQWHSVPDEAVILGEPFACPESPGVNLEKEIPPGRKRPDRPYKKVNAEVCLCPNNRDNGERQCSHKELICETISLIQAIDNLRKGGGGLFDVYVEKFPQLKDYVEPISGTAIANDQVSQQNWATLLAAVDSVSREGWNFDFNEAAADNGDEH</sequence>
<evidence type="ECO:0000313" key="1">
    <source>
        <dbReference type="EMBL" id="ORY80826.1"/>
    </source>
</evidence>
<evidence type="ECO:0000313" key="2">
    <source>
        <dbReference type="Proteomes" id="UP000193685"/>
    </source>
</evidence>
<organism evidence="1 2">
    <name type="scientific">Protomyces lactucae-debilis</name>
    <dbReference type="NCBI Taxonomy" id="2754530"/>
    <lineage>
        <taxon>Eukaryota</taxon>
        <taxon>Fungi</taxon>
        <taxon>Dikarya</taxon>
        <taxon>Ascomycota</taxon>
        <taxon>Taphrinomycotina</taxon>
        <taxon>Taphrinomycetes</taxon>
        <taxon>Taphrinales</taxon>
        <taxon>Protomycetaceae</taxon>
        <taxon>Protomyces</taxon>
    </lineage>
</organism>
<accession>A0A1Y2FBX0</accession>
<keyword evidence="2" id="KW-1185">Reference proteome</keyword>
<dbReference type="Proteomes" id="UP000193685">
    <property type="component" value="Unassembled WGS sequence"/>
</dbReference>
<dbReference type="GeneID" id="63788954"/>
<proteinExistence type="predicted"/>
<gene>
    <name evidence="1" type="ORF">BCR37DRAFT_53995</name>
</gene>
<protein>
    <submittedName>
        <fullName evidence="1">Uncharacterized protein</fullName>
    </submittedName>
</protein>
<dbReference type="RefSeq" id="XP_040724471.1">
    <property type="nucleotide sequence ID" value="XM_040872355.1"/>
</dbReference>
<name>A0A1Y2FBX0_PROLT</name>
<dbReference type="EMBL" id="MCFI01000012">
    <property type="protein sequence ID" value="ORY80826.1"/>
    <property type="molecule type" value="Genomic_DNA"/>
</dbReference>
<reference evidence="1 2" key="1">
    <citation type="submission" date="2016-07" db="EMBL/GenBank/DDBJ databases">
        <title>Pervasive Adenine N6-methylation of Active Genes in Fungi.</title>
        <authorList>
            <consortium name="DOE Joint Genome Institute"/>
            <person name="Mondo S.J."/>
            <person name="Dannebaum R.O."/>
            <person name="Kuo R.C."/>
            <person name="Labutti K."/>
            <person name="Haridas S."/>
            <person name="Kuo A."/>
            <person name="Salamov A."/>
            <person name="Ahrendt S.R."/>
            <person name="Lipzen A."/>
            <person name="Sullivan W."/>
            <person name="Andreopoulos W.B."/>
            <person name="Clum A."/>
            <person name="Lindquist E."/>
            <person name="Daum C."/>
            <person name="Ramamoorthy G.K."/>
            <person name="Gryganskyi A."/>
            <person name="Culley D."/>
            <person name="Magnuson J.K."/>
            <person name="James T.Y."/>
            <person name="O'Malley M.A."/>
            <person name="Stajich J.E."/>
            <person name="Spatafora J.W."/>
            <person name="Visel A."/>
            <person name="Grigoriev I.V."/>
        </authorList>
    </citation>
    <scope>NUCLEOTIDE SEQUENCE [LARGE SCALE GENOMIC DNA]</scope>
    <source>
        <strain evidence="1 2">12-1054</strain>
    </source>
</reference>